<keyword evidence="3" id="KW-0813">Transport</keyword>
<comment type="caution">
    <text evidence="14">The sequence shown here is derived from an EMBL/GenBank/DDBJ whole genome shotgun (WGS) entry which is preliminary data.</text>
</comment>
<feature type="transmembrane region" description="Helical" evidence="13">
    <location>
        <begin position="36"/>
        <end position="58"/>
    </location>
</feature>
<keyword evidence="6" id="KW-0631">Potassium channel</keyword>
<keyword evidence="15" id="KW-1185">Reference proteome</keyword>
<evidence type="ECO:0000256" key="5">
    <source>
        <dbReference type="ARBA" id="ARBA00022692"/>
    </source>
</evidence>
<evidence type="ECO:0000256" key="13">
    <source>
        <dbReference type="SAM" id="Phobius"/>
    </source>
</evidence>
<dbReference type="GO" id="GO:0015252">
    <property type="term" value="F:proton channel activity"/>
    <property type="evidence" value="ECO:0007669"/>
    <property type="project" value="InterPro"/>
</dbReference>
<evidence type="ECO:0000256" key="8">
    <source>
        <dbReference type="ARBA" id="ARBA00022989"/>
    </source>
</evidence>
<dbReference type="PATRIC" id="fig|1423719.4.peg.461"/>
<feature type="transmembrane region" description="Helical" evidence="13">
    <location>
        <begin position="79"/>
        <end position="100"/>
    </location>
</feature>
<keyword evidence="8 13" id="KW-1133">Transmembrane helix</keyword>
<feature type="transmembrane region" description="Helical" evidence="13">
    <location>
        <begin position="149"/>
        <end position="167"/>
    </location>
</feature>
<dbReference type="Pfam" id="PF06736">
    <property type="entry name" value="TMEM175"/>
    <property type="match status" value="1"/>
</dbReference>
<name>A0A0R1HGY9_9LACO</name>
<reference evidence="14 15" key="1">
    <citation type="journal article" date="2015" name="Genome Announc.">
        <title>Expanding the biotechnology potential of lactobacilli through comparative genomics of 213 strains and associated genera.</title>
        <authorList>
            <person name="Sun Z."/>
            <person name="Harris H.M."/>
            <person name="McCann A."/>
            <person name="Guo C."/>
            <person name="Argimon S."/>
            <person name="Zhang W."/>
            <person name="Yang X."/>
            <person name="Jeffery I.B."/>
            <person name="Cooney J.C."/>
            <person name="Kagawa T.F."/>
            <person name="Liu W."/>
            <person name="Song Y."/>
            <person name="Salvetti E."/>
            <person name="Wrobel A."/>
            <person name="Rasinkangas P."/>
            <person name="Parkhill J."/>
            <person name="Rea M.C."/>
            <person name="O'Sullivan O."/>
            <person name="Ritari J."/>
            <person name="Douillard F.P."/>
            <person name="Paul Ross R."/>
            <person name="Yang R."/>
            <person name="Briner A.E."/>
            <person name="Felis G.E."/>
            <person name="de Vos W.M."/>
            <person name="Barrangou R."/>
            <person name="Klaenhammer T.R."/>
            <person name="Caufield P.W."/>
            <person name="Cui Y."/>
            <person name="Zhang H."/>
            <person name="O'Toole P.W."/>
        </authorList>
    </citation>
    <scope>NUCLEOTIDE SEQUENCE [LARGE SCALE GENOMIC DNA]</scope>
    <source>
        <strain evidence="14 15">DSM 15638</strain>
    </source>
</reference>
<sequence length="199" mass="22418">MKIINKSRLEAFSDGVIAIIITIMVLQINVPTHDSWSAILAPNFLITFGSYILSFMFVASFWVSHHMILAPVKTVSKKLLWVNLLLLLPMSVLPTVTTWHNDFVNSVAPSVCYIAIYTFCVLGLFVLSKGAMKHVDKSHIKMMESVAKIRFWMVMFGLVSTIGTFFIPQIASISVMLILVGYHTSVFILNKKKWHGLIL</sequence>
<keyword evidence="11" id="KW-0407">Ion channel</keyword>
<dbReference type="RefSeq" id="WP_083478991.1">
    <property type="nucleotide sequence ID" value="NZ_AZDI01000012.1"/>
</dbReference>
<dbReference type="AlphaFoldDB" id="A0A0R1HGY9"/>
<protein>
    <recommendedName>
        <fullName evidence="16">Integral membrane protein</fullName>
    </recommendedName>
</protein>
<comment type="similarity">
    <text evidence="2">Belongs to the TMEM175 family.</text>
</comment>
<feature type="transmembrane region" description="Helical" evidence="13">
    <location>
        <begin position="173"/>
        <end position="190"/>
    </location>
</feature>
<dbReference type="GO" id="GO:0005267">
    <property type="term" value="F:potassium channel activity"/>
    <property type="evidence" value="ECO:0007669"/>
    <property type="project" value="UniProtKB-KW"/>
</dbReference>
<dbReference type="OrthoDB" id="7626281at2"/>
<keyword evidence="10 13" id="KW-0472">Membrane</keyword>
<keyword evidence="7" id="KW-0630">Potassium</keyword>
<organism evidence="14 15">
    <name type="scientific">Dellaglioa algida DSM 15638</name>
    <dbReference type="NCBI Taxonomy" id="1423719"/>
    <lineage>
        <taxon>Bacteria</taxon>
        <taxon>Bacillati</taxon>
        <taxon>Bacillota</taxon>
        <taxon>Bacilli</taxon>
        <taxon>Lactobacillales</taxon>
        <taxon>Lactobacillaceae</taxon>
        <taxon>Dellaglioa</taxon>
    </lineage>
</organism>
<keyword evidence="5 13" id="KW-0812">Transmembrane</keyword>
<feature type="transmembrane region" description="Helical" evidence="13">
    <location>
        <begin position="106"/>
        <end position="128"/>
    </location>
</feature>
<evidence type="ECO:0000256" key="2">
    <source>
        <dbReference type="ARBA" id="ARBA00006920"/>
    </source>
</evidence>
<evidence type="ECO:0000313" key="15">
    <source>
        <dbReference type="Proteomes" id="UP000051450"/>
    </source>
</evidence>
<evidence type="ECO:0000256" key="1">
    <source>
        <dbReference type="ARBA" id="ARBA00004141"/>
    </source>
</evidence>
<evidence type="ECO:0000256" key="3">
    <source>
        <dbReference type="ARBA" id="ARBA00022448"/>
    </source>
</evidence>
<comment type="subcellular location">
    <subcellularLocation>
        <location evidence="1">Membrane</location>
        <topology evidence="1">Multi-pass membrane protein</topology>
    </subcellularLocation>
</comment>
<keyword evidence="9" id="KW-0406">Ion transport</keyword>
<evidence type="ECO:0000256" key="11">
    <source>
        <dbReference type="ARBA" id="ARBA00023303"/>
    </source>
</evidence>
<evidence type="ECO:0000256" key="10">
    <source>
        <dbReference type="ARBA" id="ARBA00023136"/>
    </source>
</evidence>
<dbReference type="GO" id="GO:0016020">
    <property type="term" value="C:membrane"/>
    <property type="evidence" value="ECO:0007669"/>
    <property type="project" value="UniProtKB-SubCell"/>
</dbReference>
<evidence type="ECO:0008006" key="16">
    <source>
        <dbReference type="Google" id="ProtNLM"/>
    </source>
</evidence>
<dbReference type="STRING" id="1423719.FC66_GL000457"/>
<dbReference type="GeneID" id="83549126"/>
<evidence type="ECO:0000256" key="7">
    <source>
        <dbReference type="ARBA" id="ARBA00022958"/>
    </source>
</evidence>
<evidence type="ECO:0000256" key="12">
    <source>
        <dbReference type="ARBA" id="ARBA00034430"/>
    </source>
</evidence>
<evidence type="ECO:0000313" key="14">
    <source>
        <dbReference type="EMBL" id="KRK45208.1"/>
    </source>
</evidence>
<evidence type="ECO:0000256" key="6">
    <source>
        <dbReference type="ARBA" id="ARBA00022826"/>
    </source>
</evidence>
<dbReference type="Proteomes" id="UP000051450">
    <property type="component" value="Unassembled WGS sequence"/>
</dbReference>
<comment type="catalytic activity">
    <reaction evidence="12">
        <text>K(+)(in) = K(+)(out)</text>
        <dbReference type="Rhea" id="RHEA:29463"/>
        <dbReference type="ChEBI" id="CHEBI:29103"/>
    </reaction>
</comment>
<evidence type="ECO:0000256" key="9">
    <source>
        <dbReference type="ARBA" id="ARBA00023065"/>
    </source>
</evidence>
<evidence type="ECO:0000256" key="4">
    <source>
        <dbReference type="ARBA" id="ARBA00022538"/>
    </source>
</evidence>
<feature type="transmembrane region" description="Helical" evidence="13">
    <location>
        <begin position="12"/>
        <end position="30"/>
    </location>
</feature>
<dbReference type="EMBL" id="AZDI01000012">
    <property type="protein sequence ID" value="KRK45208.1"/>
    <property type="molecule type" value="Genomic_DNA"/>
</dbReference>
<keyword evidence="4" id="KW-0633">Potassium transport</keyword>
<gene>
    <name evidence="14" type="ORF">FC66_GL000457</name>
</gene>
<accession>A0A0R1HGY9</accession>
<dbReference type="InterPro" id="IPR010617">
    <property type="entry name" value="TMEM175-like"/>
</dbReference>
<proteinExistence type="inferred from homology"/>